<dbReference type="InterPro" id="IPR010765">
    <property type="entry name" value="DUF1350"/>
</dbReference>
<dbReference type="InParanoid" id="A0A1Z5JZD7"/>
<evidence type="ECO:0008006" key="5">
    <source>
        <dbReference type="Google" id="ProtNLM"/>
    </source>
</evidence>
<dbReference type="Pfam" id="PF07082">
    <property type="entry name" value="DUF1350"/>
    <property type="match status" value="1"/>
</dbReference>
<evidence type="ECO:0000313" key="4">
    <source>
        <dbReference type="Proteomes" id="UP000198406"/>
    </source>
</evidence>
<evidence type="ECO:0000256" key="1">
    <source>
        <dbReference type="SAM" id="MobiDB-lite"/>
    </source>
</evidence>
<feature type="region of interest" description="Disordered" evidence="1">
    <location>
        <begin position="388"/>
        <end position="409"/>
    </location>
</feature>
<proteinExistence type="predicted"/>
<sequence length="409" mass="45447">MVAGYRVASILLFFCLKRTFAFSVLNREKRISRTRLYSDNFSELTNTLARLDQQWKIQQRTKPGASRWKTLRLDSESSANSSGPTSSDPLWALFADSTGKDKVYLLEPPYGSIPSCIILFVGGAGLGTYPQIAYNELLLRLSNRLNAAVLAVPYTIALDHFALAKETGERALQAVLHCQDKFQYPEVLPVYSLSHSLGGKLSIIHYCAMKPEYAGMGIIGFNNFGFGETVRMTREFAQQLQSNIGGPGGNMPPQSDALFNQLFGFAETAVSAMGIDFSPTPSQTYQLIASKFDEKIQRKTRLFAMDRDTLHNSAQLSEACSSIHVSGLNGTHLTPVFFELGLDTIPDIDARNMVKDAMGGFEKASYGDEDELNELVQEVCDWIMGKQPKRRPDWKREAPLLNPALVDED</sequence>
<organism evidence="3 4">
    <name type="scientific">Fistulifera solaris</name>
    <name type="common">Oleaginous diatom</name>
    <dbReference type="NCBI Taxonomy" id="1519565"/>
    <lineage>
        <taxon>Eukaryota</taxon>
        <taxon>Sar</taxon>
        <taxon>Stramenopiles</taxon>
        <taxon>Ochrophyta</taxon>
        <taxon>Bacillariophyta</taxon>
        <taxon>Bacillariophyceae</taxon>
        <taxon>Bacillariophycidae</taxon>
        <taxon>Naviculales</taxon>
        <taxon>Naviculaceae</taxon>
        <taxon>Fistulifera</taxon>
    </lineage>
</organism>
<dbReference type="OrthoDB" id="3980at2759"/>
<evidence type="ECO:0000313" key="3">
    <source>
        <dbReference type="EMBL" id="GAX19400.1"/>
    </source>
</evidence>
<feature type="chain" id="PRO_5012193533" description="DUF1350 domain-containing protein" evidence="2">
    <location>
        <begin position="22"/>
        <end position="409"/>
    </location>
</feature>
<name>A0A1Z5JZD7_FISSO</name>
<accession>A0A1Z5JZD7</accession>
<dbReference type="PANTHER" id="PTHR34127:SF1">
    <property type="entry name" value="OS04G0405600 PROTEIN"/>
    <property type="match status" value="1"/>
</dbReference>
<dbReference type="EMBL" id="BDSP01000136">
    <property type="protein sequence ID" value="GAX19400.1"/>
    <property type="molecule type" value="Genomic_DNA"/>
</dbReference>
<dbReference type="Proteomes" id="UP000198406">
    <property type="component" value="Unassembled WGS sequence"/>
</dbReference>
<protein>
    <recommendedName>
        <fullName evidence="5">DUF1350 domain-containing protein</fullName>
    </recommendedName>
</protein>
<comment type="caution">
    <text evidence="3">The sequence shown here is derived from an EMBL/GenBank/DDBJ whole genome shotgun (WGS) entry which is preliminary data.</text>
</comment>
<evidence type="ECO:0000256" key="2">
    <source>
        <dbReference type="SAM" id="SignalP"/>
    </source>
</evidence>
<keyword evidence="2" id="KW-0732">Signal</keyword>
<keyword evidence="4" id="KW-1185">Reference proteome</keyword>
<dbReference type="PANTHER" id="PTHR34127">
    <property type="entry name" value="OS04G0405600 PROTEIN"/>
    <property type="match status" value="1"/>
</dbReference>
<dbReference type="AlphaFoldDB" id="A0A1Z5JZD7"/>
<feature type="signal peptide" evidence="2">
    <location>
        <begin position="1"/>
        <end position="21"/>
    </location>
</feature>
<reference evidence="3 4" key="1">
    <citation type="journal article" date="2015" name="Plant Cell">
        <title>Oil accumulation by the oleaginous diatom Fistulifera solaris as revealed by the genome and transcriptome.</title>
        <authorList>
            <person name="Tanaka T."/>
            <person name="Maeda Y."/>
            <person name="Veluchamy A."/>
            <person name="Tanaka M."/>
            <person name="Abida H."/>
            <person name="Marechal E."/>
            <person name="Bowler C."/>
            <person name="Muto M."/>
            <person name="Sunaga Y."/>
            <person name="Tanaka M."/>
            <person name="Yoshino T."/>
            <person name="Taniguchi T."/>
            <person name="Fukuda Y."/>
            <person name="Nemoto M."/>
            <person name="Matsumoto M."/>
            <person name="Wong P.S."/>
            <person name="Aburatani S."/>
            <person name="Fujibuchi W."/>
        </authorList>
    </citation>
    <scope>NUCLEOTIDE SEQUENCE [LARGE SCALE GENOMIC DNA]</scope>
    <source>
        <strain evidence="3 4">JPCC DA0580</strain>
    </source>
</reference>
<gene>
    <name evidence="3" type="ORF">FisN_4Lh381</name>
</gene>